<dbReference type="EMBL" id="CP020911">
    <property type="protein sequence ID" value="ARQ13723.1"/>
    <property type="molecule type" value="Genomic_DNA"/>
</dbReference>
<evidence type="ECO:0000313" key="3">
    <source>
        <dbReference type="Proteomes" id="UP000194159"/>
    </source>
</evidence>
<gene>
    <name evidence="2" type="ORF">NXC12_PE00121</name>
</gene>
<evidence type="ECO:0000256" key="1">
    <source>
        <dbReference type="SAM" id="MobiDB-lite"/>
    </source>
</evidence>
<keyword evidence="2" id="KW-0614">Plasmid</keyword>
<sequence>MTFEELIHLLIERKALIVHCSRPGKGDVGADGLLFPEDLRNAIKICGEEHRELSCSLIWPGHVKTLGAVGIILKPRAIDSITSISPHDSGTSPDEDGRRQGMGVPFSAQAVDDTFANSKDYNEWTVTDADTIGIFLNLYEPLEIAREIPITDMPGYDPAMGDMGSIIGPVRITIREVMAAFPNLPLFGFAGTEIVEIGIDAASLYS</sequence>
<reference evidence="2 3" key="1">
    <citation type="submission" date="2017-04" db="EMBL/GenBank/DDBJ databases">
        <title>Complete genome sequences of Rhizobium genomic linages associated to common bean (phaseolus vulgaris).</title>
        <authorList>
            <person name="Santamaria R.I."/>
            <person name="Bustos P."/>
            <person name="Perez-Carrascal O."/>
            <person name="Martinez-Flores I."/>
            <person name="Juarez S."/>
            <person name="Lozano L."/>
            <person name="Miranda F."/>
            <person name="Vinuesa P."/>
            <person name="Martinez-Romero E."/>
            <person name="Cevallos M.A."/>
            <person name="Romero D."/>
            <person name="Davila G."/>
            <person name="Gonzalez V."/>
        </authorList>
    </citation>
    <scope>NUCLEOTIDE SEQUENCE [LARGE SCALE GENOMIC DNA]</scope>
    <source>
        <strain evidence="2 3">NXC12</strain>
        <plasmid evidence="3">pretnxc12e</plasmid>
    </source>
</reference>
<geneLocation type="plasmid" evidence="3">
    <name>pretnxc12e</name>
</geneLocation>
<proteinExistence type="predicted"/>
<accession>A0AAN1ENH5</accession>
<evidence type="ECO:0000313" key="2">
    <source>
        <dbReference type="EMBL" id="ARQ13723.1"/>
    </source>
</evidence>
<feature type="compositionally biased region" description="Polar residues" evidence="1">
    <location>
        <begin position="83"/>
        <end position="92"/>
    </location>
</feature>
<organism evidence="2 3">
    <name type="scientific">Rhizobium etli</name>
    <dbReference type="NCBI Taxonomy" id="29449"/>
    <lineage>
        <taxon>Bacteria</taxon>
        <taxon>Pseudomonadati</taxon>
        <taxon>Pseudomonadota</taxon>
        <taxon>Alphaproteobacteria</taxon>
        <taxon>Hyphomicrobiales</taxon>
        <taxon>Rhizobiaceae</taxon>
        <taxon>Rhizobium/Agrobacterium group</taxon>
        <taxon>Rhizobium</taxon>
    </lineage>
</organism>
<dbReference type="AlphaFoldDB" id="A0AAN1ENH5"/>
<feature type="region of interest" description="Disordered" evidence="1">
    <location>
        <begin position="83"/>
        <end position="103"/>
    </location>
</feature>
<name>A0AAN1ENH5_RHIET</name>
<dbReference type="Proteomes" id="UP000194159">
    <property type="component" value="Plasmid pRetNXC12e"/>
</dbReference>
<protein>
    <submittedName>
        <fullName evidence="2">Uncharacterized protein</fullName>
    </submittedName>
</protein>
<dbReference type="RefSeq" id="WP_086084091.1">
    <property type="nucleotide sequence ID" value="NZ_CP020911.1"/>
</dbReference>